<evidence type="ECO:0000313" key="4">
    <source>
        <dbReference type="Proteomes" id="UP000076420"/>
    </source>
</evidence>
<dbReference type="AlphaFoldDB" id="A0A2C9JWA5"/>
<keyword evidence="1" id="KW-0812">Transmembrane</keyword>
<protein>
    <recommendedName>
        <fullName evidence="2">Temptin Cys/Cys disulfide domain-containing protein</fullName>
    </recommendedName>
</protein>
<dbReference type="PANTHER" id="PTHR34737">
    <property type="entry name" value="EF-HAND DOMAIN-CONTAINING PROTEIN"/>
    <property type="match status" value="1"/>
</dbReference>
<keyword evidence="1" id="KW-1133">Transmembrane helix</keyword>
<dbReference type="OrthoDB" id="129121at2759"/>
<keyword evidence="1" id="KW-0472">Membrane</keyword>
<evidence type="ECO:0000313" key="3">
    <source>
        <dbReference type="EnsemblMetazoa" id="BGLB009016-PB"/>
    </source>
</evidence>
<dbReference type="EnsemblMetazoa" id="BGLB009016-RB">
    <property type="protein sequence ID" value="BGLB009016-PB"/>
    <property type="gene ID" value="BGLB009016"/>
</dbReference>
<dbReference type="InterPro" id="IPR055313">
    <property type="entry name" value="Temptin-like"/>
</dbReference>
<dbReference type="PANTHER" id="PTHR34737:SF2">
    <property type="entry name" value="EF-HAND DOMAIN-CONTAINING PROTEIN"/>
    <property type="match status" value="1"/>
</dbReference>
<dbReference type="STRING" id="6526.A0A2C9JWA5"/>
<accession>A0A2C9JWA5</accession>
<dbReference type="InterPro" id="IPR057626">
    <property type="entry name" value="S-S_Temptin"/>
</dbReference>
<evidence type="ECO:0000256" key="1">
    <source>
        <dbReference type="SAM" id="Phobius"/>
    </source>
</evidence>
<name>A0A2C9JWA5_BIOGL</name>
<dbReference type="VEuPathDB" id="VectorBase:BGLAX_050593"/>
<evidence type="ECO:0000259" key="2">
    <source>
        <dbReference type="Pfam" id="PF24784"/>
    </source>
</evidence>
<sequence length="155" mass="16671">MSYINGASWDSQLSLSLLQLLTVIMYKLIVFAVLLEVCSAFPSFRGRIPNGFNVTNPCPSGGVWQAVGHFNSTAGGETNPFGDDFASTGYTWTESLCKTDSDLDGLTNGEELGDPQCTWRVGSNVALNDPKGHPGLCEPFSAPACKNQRDVCKDN</sequence>
<dbReference type="VEuPathDB" id="VectorBase:BGLB009016"/>
<organism evidence="3 4">
    <name type="scientific">Biomphalaria glabrata</name>
    <name type="common">Bloodfluke planorb</name>
    <name type="synonym">Freshwater snail</name>
    <dbReference type="NCBI Taxonomy" id="6526"/>
    <lineage>
        <taxon>Eukaryota</taxon>
        <taxon>Metazoa</taxon>
        <taxon>Spiralia</taxon>
        <taxon>Lophotrochozoa</taxon>
        <taxon>Mollusca</taxon>
        <taxon>Gastropoda</taxon>
        <taxon>Heterobranchia</taxon>
        <taxon>Euthyneura</taxon>
        <taxon>Panpulmonata</taxon>
        <taxon>Hygrophila</taxon>
        <taxon>Lymnaeoidea</taxon>
        <taxon>Planorbidae</taxon>
        <taxon>Biomphalaria</taxon>
    </lineage>
</organism>
<dbReference type="Pfam" id="PF24784">
    <property type="entry name" value="Temptin_C"/>
    <property type="match status" value="1"/>
</dbReference>
<feature type="transmembrane region" description="Helical" evidence="1">
    <location>
        <begin position="20"/>
        <end position="41"/>
    </location>
</feature>
<dbReference type="Proteomes" id="UP000076420">
    <property type="component" value="Unassembled WGS sequence"/>
</dbReference>
<reference evidence="3" key="1">
    <citation type="submission" date="2020-05" db="UniProtKB">
        <authorList>
            <consortium name="EnsemblMetazoa"/>
        </authorList>
    </citation>
    <scope>IDENTIFICATION</scope>
    <source>
        <strain evidence="3">BB02</strain>
    </source>
</reference>
<proteinExistence type="predicted"/>
<gene>
    <name evidence="3" type="primary">106070589</name>
</gene>
<dbReference type="RefSeq" id="XP_013085980.2">
    <property type="nucleotide sequence ID" value="XM_013230526.2"/>
</dbReference>
<feature type="domain" description="Temptin Cys/Cys disulfide" evidence="2">
    <location>
        <begin position="39"/>
        <end position="135"/>
    </location>
</feature>
<dbReference type="KEGG" id="bgt:106070589"/>